<dbReference type="Proteomes" id="UP000552700">
    <property type="component" value="Unassembled WGS sequence"/>
</dbReference>
<dbReference type="RefSeq" id="WP_184077558.1">
    <property type="nucleotide sequence ID" value="NZ_JACIJP010000001.1"/>
</dbReference>
<organism evidence="1 2">
    <name type="scientific">Sphingobium subterraneum</name>
    <dbReference type="NCBI Taxonomy" id="627688"/>
    <lineage>
        <taxon>Bacteria</taxon>
        <taxon>Pseudomonadati</taxon>
        <taxon>Pseudomonadota</taxon>
        <taxon>Alphaproteobacteria</taxon>
        <taxon>Sphingomonadales</taxon>
        <taxon>Sphingomonadaceae</taxon>
        <taxon>Sphingobium</taxon>
    </lineage>
</organism>
<proteinExistence type="predicted"/>
<comment type="caution">
    <text evidence="1">The sequence shown here is derived from an EMBL/GenBank/DDBJ whole genome shotgun (WGS) entry which is preliminary data.</text>
</comment>
<dbReference type="SUPFAM" id="SSF143744">
    <property type="entry name" value="GlcG-like"/>
    <property type="match status" value="1"/>
</dbReference>
<dbReference type="InterPro" id="IPR038084">
    <property type="entry name" value="PduO/GlcC-like_sf"/>
</dbReference>
<dbReference type="InterPro" id="IPR005624">
    <property type="entry name" value="PduO/GlcC-like"/>
</dbReference>
<dbReference type="Gene3D" id="3.30.450.150">
    <property type="entry name" value="Haem-degrading domain"/>
    <property type="match status" value="1"/>
</dbReference>
<sequence length="142" mass="13956">MSTISLAQGTTVIEAAFGRARELQLKPLTIAVLDAGGHIVALARQDGSSNLRPGIAIAKASGALDLGVSSRKIGEMALERPTFVNALSAIASAGVVPAAGGVIVAAENGDILGAIGVTGDLSDNDELCALAGAQAAGLRALA</sequence>
<dbReference type="InterPro" id="IPR052517">
    <property type="entry name" value="GlcG_carb_metab_protein"/>
</dbReference>
<name>A0A841IVR0_9SPHN</name>
<dbReference type="PANTHER" id="PTHR34309:SF10">
    <property type="entry name" value="SLR1406 PROTEIN"/>
    <property type="match status" value="1"/>
</dbReference>
<dbReference type="AlphaFoldDB" id="A0A841IVR0"/>
<dbReference type="Pfam" id="PF03928">
    <property type="entry name" value="HbpS-like"/>
    <property type="match status" value="1"/>
</dbReference>
<protein>
    <submittedName>
        <fullName evidence="1">Uncharacterized protein GlcG (DUF336 family)</fullName>
    </submittedName>
</protein>
<dbReference type="PANTHER" id="PTHR34309">
    <property type="entry name" value="SLR1406 PROTEIN"/>
    <property type="match status" value="1"/>
</dbReference>
<evidence type="ECO:0000313" key="1">
    <source>
        <dbReference type="EMBL" id="MBB6122999.1"/>
    </source>
</evidence>
<keyword evidence="2" id="KW-1185">Reference proteome</keyword>
<gene>
    <name evidence="1" type="ORF">FHS92_000706</name>
</gene>
<dbReference type="EMBL" id="JACIJP010000001">
    <property type="protein sequence ID" value="MBB6122999.1"/>
    <property type="molecule type" value="Genomic_DNA"/>
</dbReference>
<reference evidence="1 2" key="1">
    <citation type="submission" date="2020-08" db="EMBL/GenBank/DDBJ databases">
        <title>Genomic Encyclopedia of Type Strains, Phase IV (KMG-IV): sequencing the most valuable type-strain genomes for metagenomic binning, comparative biology and taxonomic classification.</title>
        <authorList>
            <person name="Goeker M."/>
        </authorList>
    </citation>
    <scope>NUCLEOTIDE SEQUENCE [LARGE SCALE GENOMIC DNA]</scope>
    <source>
        <strain evidence="1 2">DSM 102255</strain>
    </source>
</reference>
<accession>A0A841IVR0</accession>
<evidence type="ECO:0000313" key="2">
    <source>
        <dbReference type="Proteomes" id="UP000552700"/>
    </source>
</evidence>